<organism evidence="8 9">
    <name type="scientific">Phytophthora nicotianae P1976</name>
    <dbReference type="NCBI Taxonomy" id="1317066"/>
    <lineage>
        <taxon>Eukaryota</taxon>
        <taxon>Sar</taxon>
        <taxon>Stramenopiles</taxon>
        <taxon>Oomycota</taxon>
        <taxon>Peronosporomycetes</taxon>
        <taxon>Peronosporales</taxon>
        <taxon>Peronosporaceae</taxon>
        <taxon>Phytophthora</taxon>
    </lineage>
</organism>
<dbReference type="SUPFAM" id="SSF47473">
    <property type="entry name" value="EF-hand"/>
    <property type="match status" value="1"/>
</dbReference>
<dbReference type="PANTHER" id="PTHR22706">
    <property type="entry name" value="ASSEMBLY FACTOR FOR SPINDLE MICROTUBULES"/>
    <property type="match status" value="1"/>
</dbReference>
<dbReference type="SMART" id="SM00054">
    <property type="entry name" value="EFh"/>
    <property type="match status" value="2"/>
</dbReference>
<evidence type="ECO:0000256" key="1">
    <source>
        <dbReference type="ARBA" id="ARBA00004496"/>
    </source>
</evidence>
<dbReference type="GO" id="GO:0051295">
    <property type="term" value="P:establishment of meiotic spindle localization"/>
    <property type="evidence" value="ECO:0007669"/>
    <property type="project" value="TreeGrafter"/>
</dbReference>
<evidence type="ECO:0000256" key="3">
    <source>
        <dbReference type="ARBA" id="ARBA00022737"/>
    </source>
</evidence>
<dbReference type="Pfam" id="PF00612">
    <property type="entry name" value="IQ"/>
    <property type="match status" value="3"/>
</dbReference>
<dbReference type="InterPro" id="IPR051185">
    <property type="entry name" value="ASPM"/>
</dbReference>
<evidence type="ECO:0000256" key="4">
    <source>
        <dbReference type="ARBA" id="ARBA00022837"/>
    </source>
</evidence>
<feature type="domain" description="EF-hand" evidence="7">
    <location>
        <begin position="1"/>
        <end position="35"/>
    </location>
</feature>
<sequence>MFTIWKKLFYLLDENGNGYIDRKEFTNVFVDHLDDLLETSDGQKLMQLLFGVDNNQYSSISPTQEQIAAVFSVMDTNRDNEIEWSEYLRFLQQRQQQLFTTEGDDETPATDVLEVKPEQKQELRKKNREDTRTSSSNPANESDQDEIPPEETRDKPRSKPSKQEPAASKRPVKVSSSEEKLLKLQYSNQEQNRLQQQITSLETILAIERRRYAELAADRQALMRSYQQLHLKHQSEIIQEQTKTKWMKQTIERQQQQLEEREKLRQNHNQASIVLQSTFRSRLEQKRYQGIKLQRVNAAITIQCTVRRVKAMKQLRVLQEMNRVAKERIRAASLMQKFILYQLYRKERALLVEARKISAMILQKNARRMIACTAWKGQKLAVLRLQCWVRQRLAMKRFTRLHDATLVVKKAVVGWYPRWKYAMIKASTRKIQKWWRRASRERSAYFTLVEAALCIQSVWKRRSARKWFEREWKRQEKYLAHLEAAICIQAAWRRQQQHTVRKRAKEGIPWLDDDTTVEALLYNLVAMVEADVVIPVTIEHITEDTPADDQTVPSPAEKLDTDAEELICGKEDPIGPTELEYISSVGDGGDGGNADEIEAVLDDLVTVVIRDNEDTGGVRRESDLLTACNDNLAQVEWIQEDEAGDQSCPGTTFADQKVILSKSESDEVDVTAKLLDDPEYCTIQSLIDDMKELVVLSAVAEEATHMQQVSDSTLDEIVEKAAEFEPSENAVEPFGAPDNVMQAVVSSEITRDDTSATMDQSQRPFPEDFDVDVATGDFTVPEDSDDEASNRHDSEDGSSIDSTDLMMEADAMTTMQDIPDNTVPKSARHTPKATRMDSSILLADLDQLNAREDTSTPEAN</sequence>
<dbReference type="Proteomes" id="UP000028582">
    <property type="component" value="Unassembled WGS sequence"/>
</dbReference>
<accession>A0A080Z7V8</accession>
<protein>
    <recommendedName>
        <fullName evidence="7">EF-hand domain-containing protein</fullName>
    </recommendedName>
</protein>
<evidence type="ECO:0000259" key="7">
    <source>
        <dbReference type="PROSITE" id="PS50222"/>
    </source>
</evidence>
<keyword evidence="2" id="KW-0963">Cytoplasm</keyword>
<feature type="compositionally biased region" description="Basic and acidic residues" evidence="6">
    <location>
        <begin position="113"/>
        <end position="132"/>
    </location>
</feature>
<evidence type="ECO:0000256" key="6">
    <source>
        <dbReference type="SAM" id="MobiDB-lite"/>
    </source>
</evidence>
<dbReference type="GO" id="GO:0005737">
    <property type="term" value="C:cytoplasm"/>
    <property type="evidence" value="ECO:0007669"/>
    <property type="project" value="UniProtKB-SubCell"/>
</dbReference>
<dbReference type="AlphaFoldDB" id="A0A080Z7V8"/>
<name>A0A080Z7V8_PHYNI</name>
<dbReference type="Gene3D" id="1.20.5.190">
    <property type="match status" value="2"/>
</dbReference>
<evidence type="ECO:0000256" key="2">
    <source>
        <dbReference type="ARBA" id="ARBA00022490"/>
    </source>
</evidence>
<keyword evidence="4" id="KW-0106">Calcium</keyword>
<dbReference type="GO" id="GO:0000922">
    <property type="term" value="C:spindle pole"/>
    <property type="evidence" value="ECO:0007669"/>
    <property type="project" value="TreeGrafter"/>
</dbReference>
<proteinExistence type="predicted"/>
<feature type="domain" description="EF-hand" evidence="7">
    <location>
        <begin position="62"/>
        <end position="97"/>
    </location>
</feature>
<keyword evidence="5" id="KW-0112">Calmodulin-binding</keyword>
<gene>
    <name evidence="8" type="ORF">F444_19413</name>
</gene>
<dbReference type="InterPro" id="IPR002048">
    <property type="entry name" value="EF_hand_dom"/>
</dbReference>
<keyword evidence="3" id="KW-0677">Repeat</keyword>
<evidence type="ECO:0000313" key="8">
    <source>
        <dbReference type="EMBL" id="ETO62719.1"/>
    </source>
</evidence>
<comment type="caution">
    <text evidence="8">The sequence shown here is derived from an EMBL/GenBank/DDBJ whole genome shotgun (WGS) entry which is preliminary data.</text>
</comment>
<dbReference type="GO" id="GO:0005516">
    <property type="term" value="F:calmodulin binding"/>
    <property type="evidence" value="ECO:0007669"/>
    <property type="project" value="UniProtKB-KW"/>
</dbReference>
<dbReference type="InterPro" id="IPR018247">
    <property type="entry name" value="EF_Hand_1_Ca_BS"/>
</dbReference>
<dbReference type="PROSITE" id="PS00018">
    <property type="entry name" value="EF_HAND_1"/>
    <property type="match status" value="2"/>
</dbReference>
<reference evidence="8 9" key="1">
    <citation type="submission" date="2013-11" db="EMBL/GenBank/DDBJ databases">
        <title>The Genome Sequence of Phytophthora parasitica P1976.</title>
        <authorList>
            <consortium name="The Broad Institute Genomics Platform"/>
            <person name="Russ C."/>
            <person name="Tyler B."/>
            <person name="Panabieres F."/>
            <person name="Shan W."/>
            <person name="Tripathy S."/>
            <person name="Grunwald N."/>
            <person name="Machado M."/>
            <person name="Johnson C.S."/>
            <person name="Walker B."/>
            <person name="Young S."/>
            <person name="Zeng Q."/>
            <person name="Gargeya S."/>
            <person name="Fitzgerald M."/>
            <person name="Haas B."/>
            <person name="Abouelleil A."/>
            <person name="Allen A.W."/>
            <person name="Alvarado L."/>
            <person name="Arachchi H.M."/>
            <person name="Berlin A.M."/>
            <person name="Chapman S.B."/>
            <person name="Gainer-Dewar J."/>
            <person name="Goldberg J."/>
            <person name="Griggs A."/>
            <person name="Gujja S."/>
            <person name="Hansen M."/>
            <person name="Howarth C."/>
            <person name="Imamovic A."/>
            <person name="Ireland A."/>
            <person name="Larimer J."/>
            <person name="McCowan C."/>
            <person name="Murphy C."/>
            <person name="Pearson M."/>
            <person name="Poon T.W."/>
            <person name="Priest M."/>
            <person name="Roberts A."/>
            <person name="Saif S."/>
            <person name="Shea T."/>
            <person name="Sisk P."/>
            <person name="Sykes S."/>
            <person name="Wortman J."/>
            <person name="Nusbaum C."/>
            <person name="Birren B."/>
        </authorList>
    </citation>
    <scope>NUCLEOTIDE SEQUENCE [LARGE SCALE GENOMIC DNA]</scope>
    <source>
        <strain evidence="8 9">P1976</strain>
    </source>
</reference>
<dbReference type="GO" id="GO:0000278">
    <property type="term" value="P:mitotic cell cycle"/>
    <property type="evidence" value="ECO:0007669"/>
    <property type="project" value="TreeGrafter"/>
</dbReference>
<dbReference type="PANTHER" id="PTHR22706:SF1">
    <property type="entry name" value="ASSEMBLY FACTOR FOR SPINDLE MICROTUBULES"/>
    <property type="match status" value="1"/>
</dbReference>
<evidence type="ECO:0000256" key="5">
    <source>
        <dbReference type="ARBA" id="ARBA00022860"/>
    </source>
</evidence>
<feature type="region of interest" description="Disordered" evidence="6">
    <location>
        <begin position="102"/>
        <end position="177"/>
    </location>
</feature>
<dbReference type="Pfam" id="PF13499">
    <property type="entry name" value="EF-hand_7"/>
    <property type="match status" value="1"/>
</dbReference>
<dbReference type="InterPro" id="IPR000048">
    <property type="entry name" value="IQ_motif_EF-hand-BS"/>
</dbReference>
<dbReference type="InterPro" id="IPR011992">
    <property type="entry name" value="EF-hand-dom_pair"/>
</dbReference>
<dbReference type="GO" id="GO:0007051">
    <property type="term" value="P:spindle organization"/>
    <property type="evidence" value="ECO:0007669"/>
    <property type="project" value="TreeGrafter"/>
</dbReference>
<dbReference type="OrthoDB" id="122376at2759"/>
<evidence type="ECO:0000313" key="9">
    <source>
        <dbReference type="Proteomes" id="UP000028582"/>
    </source>
</evidence>
<comment type="subcellular location">
    <subcellularLocation>
        <location evidence="1">Cytoplasm</location>
    </subcellularLocation>
</comment>
<dbReference type="EMBL" id="ANJA01003548">
    <property type="protein sequence ID" value="ETO62719.1"/>
    <property type="molecule type" value="Genomic_DNA"/>
</dbReference>
<dbReference type="Gene3D" id="1.10.238.10">
    <property type="entry name" value="EF-hand"/>
    <property type="match status" value="1"/>
</dbReference>
<dbReference type="PROSITE" id="PS50096">
    <property type="entry name" value="IQ"/>
    <property type="match status" value="1"/>
</dbReference>
<dbReference type="PROSITE" id="PS50222">
    <property type="entry name" value="EF_HAND_2"/>
    <property type="match status" value="2"/>
</dbReference>
<feature type="region of interest" description="Disordered" evidence="6">
    <location>
        <begin position="750"/>
        <end position="860"/>
    </location>
</feature>
<dbReference type="GO" id="GO:0005509">
    <property type="term" value="F:calcium ion binding"/>
    <property type="evidence" value="ECO:0007669"/>
    <property type="project" value="InterPro"/>
</dbReference>
<dbReference type="SMART" id="SM00015">
    <property type="entry name" value="IQ"/>
    <property type="match status" value="4"/>
</dbReference>